<keyword evidence="2" id="KW-0731">Sigma factor</keyword>
<dbReference type="Gene3D" id="1.10.10.10">
    <property type="entry name" value="Winged helix-like DNA-binding domain superfamily/Winged helix DNA-binding domain"/>
    <property type="match status" value="1"/>
</dbReference>
<organism evidence="6 7">
    <name type="scientific">Stenomitos frigidus ULC18</name>
    <dbReference type="NCBI Taxonomy" id="2107698"/>
    <lineage>
        <taxon>Bacteria</taxon>
        <taxon>Bacillati</taxon>
        <taxon>Cyanobacteriota</taxon>
        <taxon>Cyanophyceae</taxon>
        <taxon>Leptolyngbyales</taxon>
        <taxon>Leptolyngbyaceae</taxon>
        <taxon>Stenomitos</taxon>
    </lineage>
</organism>
<keyword evidence="7" id="KW-1185">Reference proteome</keyword>
<name>A0A2T1EBJ5_9CYAN</name>
<evidence type="ECO:0000313" key="7">
    <source>
        <dbReference type="Proteomes" id="UP000239576"/>
    </source>
</evidence>
<dbReference type="PANTHER" id="PTHR30385">
    <property type="entry name" value="SIGMA FACTOR F FLAGELLAR"/>
    <property type="match status" value="1"/>
</dbReference>
<dbReference type="GO" id="GO:0006352">
    <property type="term" value="P:DNA-templated transcription initiation"/>
    <property type="evidence" value="ECO:0007669"/>
    <property type="project" value="InterPro"/>
</dbReference>
<dbReference type="RefSeq" id="WP_106256143.1">
    <property type="nucleotide sequence ID" value="NZ_CAWNSW010000006.1"/>
</dbReference>
<evidence type="ECO:0000256" key="1">
    <source>
        <dbReference type="ARBA" id="ARBA00023015"/>
    </source>
</evidence>
<dbReference type="InterPro" id="IPR014284">
    <property type="entry name" value="RNA_pol_sigma-70_dom"/>
</dbReference>
<comment type="caution">
    <text evidence="6">The sequence shown here is derived from an EMBL/GenBank/DDBJ whole genome shotgun (WGS) entry which is preliminary data.</text>
</comment>
<dbReference type="OrthoDB" id="527295at2"/>
<dbReference type="PANTHER" id="PTHR30385:SF7">
    <property type="entry name" value="RNA POLYMERASE SIGMA FACTOR FLIA"/>
    <property type="match status" value="1"/>
</dbReference>
<proteinExistence type="predicted"/>
<protein>
    <submittedName>
        <fullName evidence="6">Group 3/4 sigma-70 RNA polymerase sigma factor</fullName>
    </submittedName>
</protein>
<keyword evidence="1" id="KW-0805">Transcription regulation</keyword>
<dbReference type="GO" id="GO:0016987">
    <property type="term" value="F:sigma factor activity"/>
    <property type="evidence" value="ECO:0007669"/>
    <property type="project" value="UniProtKB-KW"/>
</dbReference>
<reference evidence="6 7" key="2">
    <citation type="submission" date="2018-03" db="EMBL/GenBank/DDBJ databases">
        <title>The ancient ancestry and fast evolution of plastids.</title>
        <authorList>
            <person name="Moore K.R."/>
            <person name="Magnabosco C."/>
            <person name="Momper L."/>
            <person name="Gold D.A."/>
            <person name="Bosak T."/>
            <person name="Fournier G.P."/>
        </authorList>
    </citation>
    <scope>NUCLEOTIDE SEQUENCE [LARGE SCALE GENOMIC DNA]</scope>
    <source>
        <strain evidence="6 7">ULC18</strain>
    </source>
</reference>
<dbReference type="EMBL" id="PVWK01000056">
    <property type="protein sequence ID" value="PSB30078.1"/>
    <property type="molecule type" value="Genomic_DNA"/>
</dbReference>
<dbReference type="InterPro" id="IPR036388">
    <property type="entry name" value="WH-like_DNA-bd_sf"/>
</dbReference>
<keyword evidence="3" id="KW-0238">DNA-binding</keyword>
<dbReference type="Proteomes" id="UP000239576">
    <property type="component" value="Unassembled WGS sequence"/>
</dbReference>
<keyword evidence="4" id="KW-0804">Transcription</keyword>
<dbReference type="NCBIfam" id="TIGR02937">
    <property type="entry name" value="sigma70-ECF"/>
    <property type="match status" value="1"/>
</dbReference>
<dbReference type="SUPFAM" id="SSF88659">
    <property type="entry name" value="Sigma3 and sigma4 domains of RNA polymerase sigma factors"/>
    <property type="match status" value="1"/>
</dbReference>
<feature type="domain" description="RNA polymerase sigma-70 region 4" evidence="5">
    <location>
        <begin position="312"/>
        <end position="352"/>
    </location>
</feature>
<dbReference type="InterPro" id="IPR013324">
    <property type="entry name" value="RNA_pol_sigma_r3/r4-like"/>
</dbReference>
<dbReference type="AlphaFoldDB" id="A0A2T1EBJ5"/>
<dbReference type="GO" id="GO:0003677">
    <property type="term" value="F:DNA binding"/>
    <property type="evidence" value="ECO:0007669"/>
    <property type="project" value="UniProtKB-KW"/>
</dbReference>
<dbReference type="InterPro" id="IPR007630">
    <property type="entry name" value="RNA_pol_sigma70_r4"/>
</dbReference>
<gene>
    <name evidence="6" type="ORF">C7B82_09930</name>
</gene>
<evidence type="ECO:0000256" key="4">
    <source>
        <dbReference type="ARBA" id="ARBA00023163"/>
    </source>
</evidence>
<reference evidence="7" key="1">
    <citation type="submission" date="2018-02" db="EMBL/GenBank/DDBJ databases">
        <authorList>
            <person name="Moore K."/>
            <person name="Momper L."/>
        </authorList>
    </citation>
    <scope>NUCLEOTIDE SEQUENCE [LARGE SCALE GENOMIC DNA]</scope>
    <source>
        <strain evidence="7">ULC18</strain>
    </source>
</reference>
<sequence length="398" mass="45611">MRARQDILEIFATFLQFDADRPHHWATDARLRRSMQQSLEQSSKQDAANFWALYWHKRWHQESARLPEAHLSAYLQEPCYWAAQKTILSFATKQYMLSDCFQVAIAQVNKVLKGFKPQQGFSLQNYASAIFTSTIRDTLRQRQEVDICSHWGLLRKVSQKRLLEALHHAGWGEATIAQYLLAWTCFKTHYVPTQATANRTLPKPDADTWEAIVNQYNQERPTATPPVTAETLEKWLTTSARAARSYLNPAMVSINTPKLGQDSGELLDDVPESQSESLLADLMAVEAEQERQVQQRQLNAVLESAIADFDQPTRSLLQMYYGQAFTQQQMAAALAIQQYTVSRRLSRAREALLMVLAQWSQDSLHIPLSSDVLSYTSTVLEEWLMRHYSQPHDAATME</sequence>
<evidence type="ECO:0000313" key="6">
    <source>
        <dbReference type="EMBL" id="PSB30078.1"/>
    </source>
</evidence>
<evidence type="ECO:0000256" key="2">
    <source>
        <dbReference type="ARBA" id="ARBA00023082"/>
    </source>
</evidence>
<accession>A0A2T1EBJ5</accession>
<evidence type="ECO:0000256" key="3">
    <source>
        <dbReference type="ARBA" id="ARBA00023125"/>
    </source>
</evidence>
<dbReference type="Pfam" id="PF04545">
    <property type="entry name" value="Sigma70_r4"/>
    <property type="match status" value="1"/>
</dbReference>
<evidence type="ECO:0000259" key="5">
    <source>
        <dbReference type="Pfam" id="PF04545"/>
    </source>
</evidence>